<feature type="region of interest" description="Disordered" evidence="1">
    <location>
        <begin position="446"/>
        <end position="470"/>
    </location>
</feature>
<name>A0AAX4PA84_9CHLO</name>
<dbReference type="Pfam" id="PF10263">
    <property type="entry name" value="SprT-like"/>
    <property type="match status" value="1"/>
</dbReference>
<dbReference type="PANTHER" id="PTHR23099:SF0">
    <property type="entry name" value="GERM CELL NUCLEAR ACIDIC PROTEIN"/>
    <property type="match status" value="1"/>
</dbReference>
<dbReference type="InterPro" id="IPR006640">
    <property type="entry name" value="SprT-like_domain"/>
</dbReference>
<feature type="compositionally biased region" description="Acidic residues" evidence="1">
    <location>
        <begin position="156"/>
        <end position="170"/>
    </location>
</feature>
<dbReference type="CDD" id="cd00084">
    <property type="entry name" value="HMG-box_SF"/>
    <property type="match status" value="1"/>
</dbReference>
<reference evidence="3 4" key="1">
    <citation type="submission" date="2024-03" db="EMBL/GenBank/DDBJ databases">
        <title>Complete genome sequence of the green alga Chloropicon roscoffensis RCC1871.</title>
        <authorList>
            <person name="Lemieux C."/>
            <person name="Pombert J.-F."/>
            <person name="Otis C."/>
            <person name="Turmel M."/>
        </authorList>
    </citation>
    <scope>NUCLEOTIDE SEQUENCE [LARGE SCALE GENOMIC DNA]</scope>
    <source>
        <strain evidence="3 4">RCC1871</strain>
    </source>
</reference>
<proteinExistence type="predicted"/>
<keyword evidence="4" id="KW-1185">Reference proteome</keyword>
<feature type="region of interest" description="Disordered" evidence="1">
    <location>
        <begin position="534"/>
        <end position="561"/>
    </location>
</feature>
<feature type="compositionally biased region" description="Polar residues" evidence="1">
    <location>
        <begin position="534"/>
        <end position="553"/>
    </location>
</feature>
<protein>
    <submittedName>
        <fullName evidence="3">HMG box-containing protein</fullName>
    </submittedName>
</protein>
<feature type="region of interest" description="Disordered" evidence="1">
    <location>
        <begin position="355"/>
        <end position="377"/>
    </location>
</feature>
<feature type="region of interest" description="Disordered" evidence="1">
    <location>
        <begin position="393"/>
        <end position="412"/>
    </location>
</feature>
<dbReference type="EMBL" id="CP151507">
    <property type="protein sequence ID" value="WZN63098.1"/>
    <property type="molecule type" value="Genomic_DNA"/>
</dbReference>
<feature type="compositionally biased region" description="Polar residues" evidence="1">
    <location>
        <begin position="626"/>
        <end position="654"/>
    </location>
</feature>
<dbReference type="Proteomes" id="UP001472866">
    <property type="component" value="Chromosome 07"/>
</dbReference>
<evidence type="ECO:0000313" key="4">
    <source>
        <dbReference type="Proteomes" id="UP001472866"/>
    </source>
</evidence>
<accession>A0AAX4PA84</accession>
<feature type="region of interest" description="Disordered" evidence="1">
    <location>
        <begin position="617"/>
        <end position="695"/>
    </location>
</feature>
<sequence>MADDDEGDFTLNLSSVISNVFNSAKKERGNVGHERRTLGANKCCIEDDNEGEGEKLLVFDKENLFTPLKGKKKNISMEPHETSVTKKRATLTPLQGKCLSQAQVVRTRESTPDGCLTYSTTKRRSAEVVESPSEEETPVAASPARHTKFSKNQELHDDDDDEGEEEEEEPVTLRSARKPASCAAVLESPEDLGLVQEAGEDLSGSPDALEAAETREVDVDVDVDAEATGPEDSINKLRAVFRANEGLATISRGLRQLRDGGLDPTSVLLDVVQVGAQLAPLPEDLLDSQALTEEVVVRILGASFEGLEGFLFAGEAPETLQGEDAAAHDSVNAEVMPEGSGGLEDMGPACGREAAEPVAAESPMADAREKEDGVDEPAAAQNCVDIITEALEAEPQESGGLEDMEPTEAPASEDADDFTIALPSVVKSSSFLDNITVDRGRGRRKSTFVPIEESDSSDLDMDLGGDSDAEENSYGLPPYARAAADVMAAGGVDDVHIQDEDVAPGSAFVDAQAGDWGGQPAEEAVEEVADPISRRTTGSEEFQSAESHLSPSGGSDLLEDEVSSIRSAEARIPEWGGEEETVVLVPDEESSGIEVLGSEGVGEASALADDLRVTSPVEAEVPQECRTPQASPALSEDMSCSSGGASGITMSTAKPRQRRELLLESDDDDGGSDDDIFDSSGEASDDIFDSGGEASPGMEMVLEEAGASSVGAGRGDRTYLAMKKFQREKESLTRRLFSEFNANIFEGRLPSDLEVTWNPSLATTAGITKYSRRNGPEGKPEYRASVELSSKVVDCESRLRQTFCHELCHVAAWLLNHVAKPPHGKVFKHWADRAMEAYPDLNVSTCHTYDIHYKFRWQCSNDWCGRVYGRHSKSIDVDRQACGICSGRLGFLGKFNADGTPQKTRGPSKFSLFVKENYARAKEELGPHKGDHASVMKVLSEKWKRAQAVAKWDGEVKETAAPGVQSLIDRFQNQSL</sequence>
<organism evidence="3 4">
    <name type="scientific">Chloropicon roscoffensis</name>
    <dbReference type="NCBI Taxonomy" id="1461544"/>
    <lineage>
        <taxon>Eukaryota</taxon>
        <taxon>Viridiplantae</taxon>
        <taxon>Chlorophyta</taxon>
        <taxon>Chloropicophyceae</taxon>
        <taxon>Chloropicales</taxon>
        <taxon>Chloropicaceae</taxon>
        <taxon>Chloropicon</taxon>
    </lineage>
</organism>
<dbReference type="AlphaFoldDB" id="A0AAX4PA84"/>
<dbReference type="PANTHER" id="PTHR23099">
    <property type="entry name" value="TRANSCRIPTIONAL REGULATOR"/>
    <property type="match status" value="1"/>
</dbReference>
<evidence type="ECO:0000259" key="2">
    <source>
        <dbReference type="SMART" id="SM00731"/>
    </source>
</evidence>
<dbReference type="GO" id="GO:0005634">
    <property type="term" value="C:nucleus"/>
    <property type="evidence" value="ECO:0007669"/>
    <property type="project" value="TreeGrafter"/>
</dbReference>
<feature type="region of interest" description="Disordered" evidence="1">
    <location>
        <begin position="109"/>
        <end position="180"/>
    </location>
</feature>
<feature type="domain" description="SprT-like" evidence="2">
    <location>
        <begin position="730"/>
        <end position="892"/>
    </location>
</feature>
<feature type="compositionally biased region" description="Acidic residues" evidence="1">
    <location>
        <begin position="452"/>
        <end position="470"/>
    </location>
</feature>
<dbReference type="GO" id="GO:0006950">
    <property type="term" value="P:response to stress"/>
    <property type="evidence" value="ECO:0007669"/>
    <property type="project" value="UniProtKB-ARBA"/>
</dbReference>
<evidence type="ECO:0000313" key="3">
    <source>
        <dbReference type="EMBL" id="WZN63098.1"/>
    </source>
</evidence>
<gene>
    <name evidence="3" type="ORF">HKI87_07g46430</name>
</gene>
<evidence type="ECO:0000256" key="1">
    <source>
        <dbReference type="SAM" id="MobiDB-lite"/>
    </source>
</evidence>
<dbReference type="SMART" id="SM00731">
    <property type="entry name" value="SprT"/>
    <property type="match status" value="1"/>
</dbReference>
<feature type="compositionally biased region" description="Acidic residues" evidence="1">
    <location>
        <begin position="663"/>
        <end position="688"/>
    </location>
</feature>